<evidence type="ECO:0000313" key="2">
    <source>
        <dbReference type="EMBL" id="BAQ18664.1"/>
    </source>
</evidence>
<keyword evidence="1" id="KW-0732">Signal</keyword>
<protein>
    <submittedName>
        <fullName evidence="2">Uncharacterized protein</fullName>
    </submittedName>
</protein>
<proteinExistence type="predicted"/>
<dbReference type="KEGG" id="mcg:GL4_3233"/>
<keyword evidence="3" id="KW-1185">Reference proteome</keyword>
<reference evidence="2 3" key="1">
    <citation type="submission" date="2014-09" db="EMBL/GenBank/DDBJ databases">
        <title>Genome sequencing of Methyloceanibacter caenitepidi Gela4.</title>
        <authorList>
            <person name="Takeuchi M."/>
            <person name="Susumu S."/>
            <person name="Kamagata Y."/>
            <person name="Oshima K."/>
            <person name="Hattori M."/>
            <person name="Iwasaki W."/>
        </authorList>
    </citation>
    <scope>NUCLEOTIDE SEQUENCE [LARGE SCALE GENOMIC DNA]</scope>
    <source>
        <strain evidence="2 3">Gela4</strain>
    </source>
</reference>
<name>A0A0A8K9B8_9HYPH</name>
<evidence type="ECO:0000256" key="1">
    <source>
        <dbReference type="SAM" id="SignalP"/>
    </source>
</evidence>
<dbReference type="HOGENOM" id="CLU_2735368_0_0_5"/>
<organism evidence="2 3">
    <name type="scientific">Methyloceanibacter caenitepidi</name>
    <dbReference type="NCBI Taxonomy" id="1384459"/>
    <lineage>
        <taxon>Bacteria</taxon>
        <taxon>Pseudomonadati</taxon>
        <taxon>Pseudomonadota</taxon>
        <taxon>Alphaproteobacteria</taxon>
        <taxon>Hyphomicrobiales</taxon>
        <taxon>Hyphomicrobiaceae</taxon>
        <taxon>Methyloceanibacter</taxon>
    </lineage>
</organism>
<dbReference type="RefSeq" id="WP_156137650.1">
    <property type="nucleotide sequence ID" value="NZ_AP014648.1"/>
</dbReference>
<dbReference type="OrthoDB" id="8452009at2"/>
<feature type="chain" id="PRO_5002038605" evidence="1">
    <location>
        <begin position="27"/>
        <end position="78"/>
    </location>
</feature>
<dbReference type="AlphaFoldDB" id="A0A0A8K9B8"/>
<dbReference type="Proteomes" id="UP000031643">
    <property type="component" value="Chromosome"/>
</dbReference>
<sequence>MLKIFPAKKCVLAVLLIGASAAPALAMGPFYIMFDNTTKQCVMSRTAPTDTAKFAMMGEYKTEADAKMAMAGMTKCKG</sequence>
<gene>
    <name evidence="2" type="ORF">GL4_3233</name>
</gene>
<accession>A0A0A8K9B8</accession>
<evidence type="ECO:0000313" key="3">
    <source>
        <dbReference type="Proteomes" id="UP000031643"/>
    </source>
</evidence>
<feature type="signal peptide" evidence="1">
    <location>
        <begin position="1"/>
        <end position="26"/>
    </location>
</feature>
<dbReference type="EMBL" id="AP014648">
    <property type="protein sequence ID" value="BAQ18664.1"/>
    <property type="molecule type" value="Genomic_DNA"/>
</dbReference>